<feature type="transmembrane region" description="Helical" evidence="1">
    <location>
        <begin position="36"/>
        <end position="54"/>
    </location>
</feature>
<dbReference type="STRING" id="1144748.KS2013_1657"/>
<dbReference type="EMBL" id="CP012418">
    <property type="protein sequence ID" value="AOE50367.1"/>
    <property type="molecule type" value="Genomic_DNA"/>
</dbReference>
<feature type="transmembrane region" description="Helical" evidence="1">
    <location>
        <begin position="12"/>
        <end position="30"/>
    </location>
</feature>
<reference evidence="3" key="1">
    <citation type="submission" date="2015-08" db="EMBL/GenBank/DDBJ databases">
        <authorList>
            <person name="Kim K.M."/>
        </authorList>
    </citation>
    <scope>NUCLEOTIDE SEQUENCE [LARGE SCALE GENOMIC DNA]</scope>
    <source>
        <strain evidence="3">KCTC 23892</strain>
    </source>
</reference>
<organism evidence="2 3">
    <name type="scientific">Kangiella sediminilitoris</name>
    <dbReference type="NCBI Taxonomy" id="1144748"/>
    <lineage>
        <taxon>Bacteria</taxon>
        <taxon>Pseudomonadati</taxon>
        <taxon>Pseudomonadota</taxon>
        <taxon>Gammaproteobacteria</taxon>
        <taxon>Kangiellales</taxon>
        <taxon>Kangiellaceae</taxon>
        <taxon>Kangiella</taxon>
    </lineage>
</organism>
<evidence type="ECO:0000313" key="3">
    <source>
        <dbReference type="Proteomes" id="UP000094147"/>
    </source>
</evidence>
<keyword evidence="3" id="KW-1185">Reference proteome</keyword>
<protein>
    <submittedName>
        <fullName evidence="2">Uncharacterized protein</fullName>
    </submittedName>
</protein>
<dbReference type="RefSeq" id="WP_068992425.1">
    <property type="nucleotide sequence ID" value="NZ_CP012418.1"/>
</dbReference>
<name>A0A1B3BCA7_9GAMM</name>
<dbReference type="KEGG" id="ksd:KS2013_1657"/>
<gene>
    <name evidence="2" type="ORF">KS2013_1657</name>
</gene>
<evidence type="ECO:0000313" key="2">
    <source>
        <dbReference type="EMBL" id="AOE50367.1"/>
    </source>
</evidence>
<keyword evidence="1" id="KW-0812">Transmembrane</keyword>
<accession>A0A1B3BCA7</accession>
<keyword evidence="1" id="KW-1133">Transmembrane helix</keyword>
<evidence type="ECO:0000256" key="1">
    <source>
        <dbReference type="SAM" id="Phobius"/>
    </source>
</evidence>
<dbReference type="AlphaFoldDB" id="A0A1B3BCA7"/>
<proteinExistence type="predicted"/>
<dbReference type="OrthoDB" id="8778884at2"/>
<dbReference type="Proteomes" id="UP000094147">
    <property type="component" value="Chromosome"/>
</dbReference>
<sequence>MPLPWKKWIIQYAMMAAVLFVLLAGVQYLKGKSIDYSIEFGVLWALITSTIFLATRTYYFKKNIACQVCNDLPTEKESE</sequence>
<keyword evidence="1" id="KW-0472">Membrane</keyword>